<proteinExistence type="inferred from homology"/>
<dbReference type="InterPro" id="IPR029767">
    <property type="entry name" value="WecB-like"/>
</dbReference>
<sequence>MKILTIAGTRPQLVKVAPVSRELRKHATEVLINTGQHYDYNMAGIFFDELGIPKPDYDLGIGSASHGKQTGDMLTAIEEVIFSEKPDAVLVYGDTNSTLAGALAASKLYIPVIHIEAGLRSFNKKMPEEINRILTDHVSTLLFSPTEIAVQNLKNENITENVVNVGDVMYDAVLYNTSIAEEKYNLAQFGIKEKEYILATIHRADNTDSKEKLTAIFKAFAGLEETIVLPLHPRTKHKISEYGLSSLIEDGSNLQVIEPVSYLEMLLLEKYAKAIVTDSGGVQKEAYFAAVPCLTLRSETEWVETVEAGCNRLVNPLVEDLATIIQAFKPTDYSKPLYGDGQASEKIVKEILKYFG</sequence>
<keyword evidence="4" id="KW-1185">Reference proteome</keyword>
<accession>A0A1B9AY73</accession>
<name>A0A1B9AY73_9BACI</name>
<dbReference type="EMBL" id="MAYT01000012">
    <property type="protein sequence ID" value="OCA88925.1"/>
    <property type="molecule type" value="Genomic_DNA"/>
</dbReference>
<dbReference type="GO" id="GO:0016853">
    <property type="term" value="F:isomerase activity"/>
    <property type="evidence" value="ECO:0007669"/>
    <property type="project" value="UniProtKB-KW"/>
</dbReference>
<dbReference type="Gene3D" id="3.40.50.2000">
    <property type="entry name" value="Glycogen Phosphorylase B"/>
    <property type="match status" value="2"/>
</dbReference>
<evidence type="ECO:0000259" key="2">
    <source>
        <dbReference type="Pfam" id="PF02350"/>
    </source>
</evidence>
<dbReference type="InterPro" id="IPR003331">
    <property type="entry name" value="UDP_GlcNAc_Epimerase_2_dom"/>
</dbReference>
<dbReference type="PANTHER" id="PTHR43174">
    <property type="entry name" value="UDP-N-ACETYLGLUCOSAMINE 2-EPIMERASE"/>
    <property type="match status" value="1"/>
</dbReference>
<dbReference type="NCBIfam" id="TIGR00236">
    <property type="entry name" value="wecB"/>
    <property type="match status" value="1"/>
</dbReference>
<gene>
    <name evidence="3" type="ORF">A8F95_05735</name>
</gene>
<dbReference type="AlphaFoldDB" id="A0A1B9AY73"/>
<keyword evidence="1" id="KW-0413">Isomerase</keyword>
<organism evidence="3 4">
    <name type="scientific">Pseudobacillus wudalianchiensis</name>
    <dbReference type="NCBI Taxonomy" id="1743143"/>
    <lineage>
        <taxon>Bacteria</taxon>
        <taxon>Bacillati</taxon>
        <taxon>Bacillota</taxon>
        <taxon>Bacilli</taxon>
        <taxon>Bacillales</taxon>
        <taxon>Bacillaceae</taxon>
        <taxon>Pseudobacillus</taxon>
    </lineage>
</organism>
<comment type="caution">
    <text evidence="3">The sequence shown here is derived from an EMBL/GenBank/DDBJ whole genome shotgun (WGS) entry which is preliminary data.</text>
</comment>
<evidence type="ECO:0000256" key="1">
    <source>
        <dbReference type="RuleBase" id="RU003513"/>
    </source>
</evidence>
<dbReference type="Proteomes" id="UP000092578">
    <property type="component" value="Unassembled WGS sequence"/>
</dbReference>
<reference evidence="4" key="1">
    <citation type="submission" date="2016-05" db="EMBL/GenBank/DDBJ databases">
        <authorList>
            <person name="Liu B."/>
            <person name="Wang J."/>
            <person name="Zhu Y."/>
            <person name="Liu G."/>
            <person name="Chen Q."/>
            <person name="Chen Z."/>
            <person name="Lan J."/>
            <person name="Che J."/>
            <person name="Ge C."/>
            <person name="Shi H."/>
            <person name="Pan Z."/>
            <person name="Liu X."/>
        </authorList>
    </citation>
    <scope>NUCLEOTIDE SEQUENCE [LARGE SCALE GENOMIC DNA]</scope>
    <source>
        <strain evidence="4">FJAT-27215</strain>
    </source>
</reference>
<protein>
    <submittedName>
        <fullName evidence="3">UDP-N-acetylglucosamine 2-epimerase</fullName>
    </submittedName>
</protein>
<dbReference type="SUPFAM" id="SSF53756">
    <property type="entry name" value="UDP-Glycosyltransferase/glycogen phosphorylase"/>
    <property type="match status" value="1"/>
</dbReference>
<dbReference type="RefSeq" id="WP_065410238.1">
    <property type="nucleotide sequence ID" value="NZ_MAYT01000012.1"/>
</dbReference>
<dbReference type="PANTHER" id="PTHR43174:SF1">
    <property type="entry name" value="UDP-N-ACETYLGLUCOSAMINE 2-EPIMERASE"/>
    <property type="match status" value="1"/>
</dbReference>
<dbReference type="Pfam" id="PF02350">
    <property type="entry name" value="Epimerase_2"/>
    <property type="match status" value="1"/>
</dbReference>
<comment type="similarity">
    <text evidence="1">Belongs to the UDP-N-acetylglucosamine 2-epimerase family.</text>
</comment>
<evidence type="ECO:0000313" key="3">
    <source>
        <dbReference type="EMBL" id="OCA88925.1"/>
    </source>
</evidence>
<dbReference type="CDD" id="cd03786">
    <property type="entry name" value="GTB_UDP-GlcNAc_2-Epimerase"/>
    <property type="match status" value="1"/>
</dbReference>
<feature type="domain" description="UDP-N-acetylglucosamine 2-epimerase" evidence="2">
    <location>
        <begin position="23"/>
        <end position="351"/>
    </location>
</feature>
<evidence type="ECO:0000313" key="4">
    <source>
        <dbReference type="Proteomes" id="UP000092578"/>
    </source>
</evidence>